<keyword evidence="2" id="KW-1185">Reference proteome</keyword>
<name>A0ABW2PGQ6_9BACL</name>
<dbReference type="RefSeq" id="WP_214786135.1">
    <property type="nucleotide sequence ID" value="NZ_JANIEL010000003.1"/>
</dbReference>
<gene>
    <name evidence="1" type="ORF">ACFQO8_00925</name>
</gene>
<evidence type="ECO:0000313" key="1">
    <source>
        <dbReference type="EMBL" id="MFC7388682.1"/>
    </source>
</evidence>
<sequence>MPNRKKVGIFLFFILSIAIVSAFRTSLLDKIQLGRHLSDQGFVVYQYYKKDDTVFALFTNDEERILGVAEQNQDGYDSVTVDTEPSTPFDYIDIQNGTNHYLALRLNHHAQQVAKLQIEGELWSEEHMLNDASNGGNRDFFFLDMYNSLEDALTIQTFDQHDQIITSISL</sequence>
<protein>
    <submittedName>
        <fullName evidence="1">Uncharacterized protein</fullName>
    </submittedName>
</protein>
<organism evidence="1 2">
    <name type="scientific">Exiguobacterium aestuarii</name>
    <dbReference type="NCBI Taxonomy" id="273527"/>
    <lineage>
        <taxon>Bacteria</taxon>
        <taxon>Bacillati</taxon>
        <taxon>Bacillota</taxon>
        <taxon>Bacilli</taxon>
        <taxon>Bacillales</taxon>
        <taxon>Bacillales Family XII. Incertae Sedis</taxon>
        <taxon>Exiguobacterium</taxon>
    </lineage>
</organism>
<dbReference type="EMBL" id="JBHTCE010000001">
    <property type="protein sequence ID" value="MFC7388682.1"/>
    <property type="molecule type" value="Genomic_DNA"/>
</dbReference>
<proteinExistence type="predicted"/>
<dbReference type="Proteomes" id="UP001596439">
    <property type="component" value="Unassembled WGS sequence"/>
</dbReference>
<accession>A0ABW2PGQ6</accession>
<reference evidence="2" key="1">
    <citation type="journal article" date="2019" name="Int. J. Syst. Evol. Microbiol.">
        <title>The Global Catalogue of Microorganisms (GCM) 10K type strain sequencing project: providing services to taxonomists for standard genome sequencing and annotation.</title>
        <authorList>
            <consortium name="The Broad Institute Genomics Platform"/>
            <consortium name="The Broad Institute Genome Sequencing Center for Infectious Disease"/>
            <person name="Wu L."/>
            <person name="Ma J."/>
        </authorList>
    </citation>
    <scope>NUCLEOTIDE SEQUENCE [LARGE SCALE GENOMIC DNA]</scope>
    <source>
        <strain evidence="2">CCUG 55590</strain>
    </source>
</reference>
<comment type="caution">
    <text evidence="1">The sequence shown here is derived from an EMBL/GenBank/DDBJ whole genome shotgun (WGS) entry which is preliminary data.</text>
</comment>
<evidence type="ECO:0000313" key="2">
    <source>
        <dbReference type="Proteomes" id="UP001596439"/>
    </source>
</evidence>